<evidence type="ECO:0000313" key="5">
    <source>
        <dbReference type="Proteomes" id="UP001385951"/>
    </source>
</evidence>
<keyword evidence="5" id="KW-1185">Reference proteome</keyword>
<dbReference type="PANTHER" id="PTHR12835">
    <property type="entry name" value="BIOTIN PROTEIN LIGASE"/>
    <property type="match status" value="1"/>
</dbReference>
<dbReference type="NCBIfam" id="TIGR00121">
    <property type="entry name" value="birA_ligase"/>
    <property type="match status" value="1"/>
</dbReference>
<gene>
    <name evidence="4" type="ORF">QCA50_013122</name>
</gene>
<organism evidence="4 5">
    <name type="scientific">Cerrena zonata</name>
    <dbReference type="NCBI Taxonomy" id="2478898"/>
    <lineage>
        <taxon>Eukaryota</taxon>
        <taxon>Fungi</taxon>
        <taxon>Dikarya</taxon>
        <taxon>Basidiomycota</taxon>
        <taxon>Agaricomycotina</taxon>
        <taxon>Agaricomycetes</taxon>
        <taxon>Polyporales</taxon>
        <taxon>Cerrenaceae</taxon>
        <taxon>Cerrena</taxon>
    </lineage>
</organism>
<dbReference type="GO" id="GO:0005737">
    <property type="term" value="C:cytoplasm"/>
    <property type="evidence" value="ECO:0007669"/>
    <property type="project" value="TreeGrafter"/>
</dbReference>
<reference evidence="4 5" key="1">
    <citation type="submission" date="2022-09" db="EMBL/GenBank/DDBJ databases">
        <authorList>
            <person name="Palmer J.M."/>
        </authorList>
    </citation>
    <scope>NUCLEOTIDE SEQUENCE [LARGE SCALE GENOMIC DNA]</scope>
    <source>
        <strain evidence="4 5">DSM 7382</strain>
    </source>
</reference>
<evidence type="ECO:0000313" key="4">
    <source>
        <dbReference type="EMBL" id="KAK7683746.1"/>
    </source>
</evidence>
<dbReference type="InterPro" id="IPR004143">
    <property type="entry name" value="BPL_LPL_catalytic"/>
</dbReference>
<feature type="domain" description="BPL/LPL catalytic" evidence="3">
    <location>
        <begin position="325"/>
        <end position="523"/>
    </location>
</feature>
<comment type="caution">
    <text evidence="4">The sequence shown here is derived from an EMBL/GenBank/DDBJ whole genome shotgun (WGS) entry which is preliminary data.</text>
</comment>
<proteinExistence type="inferred from homology"/>
<dbReference type="PROSITE" id="PS51733">
    <property type="entry name" value="BPL_LPL_CATALYTIC"/>
    <property type="match status" value="1"/>
</dbReference>
<comment type="similarity">
    <text evidence="1">Belongs to the biotin--protein ligase family.</text>
</comment>
<dbReference type="InterPro" id="IPR019197">
    <property type="entry name" value="Biotin-prot_ligase_N"/>
</dbReference>
<dbReference type="InterPro" id="IPR004408">
    <property type="entry name" value="Biotin_CoA_COase_ligase"/>
</dbReference>
<keyword evidence="2" id="KW-0436">Ligase</keyword>
<dbReference type="Gene3D" id="3.30.930.10">
    <property type="entry name" value="Bira Bifunctional Protein, Domain 2"/>
    <property type="match status" value="1"/>
</dbReference>
<evidence type="ECO:0000259" key="3">
    <source>
        <dbReference type="PROSITE" id="PS51733"/>
    </source>
</evidence>
<dbReference type="EMBL" id="JASBNA010000029">
    <property type="protein sequence ID" value="KAK7683746.1"/>
    <property type="molecule type" value="Genomic_DNA"/>
</dbReference>
<dbReference type="Pfam" id="PF03099">
    <property type="entry name" value="BPL_LplA_LipB"/>
    <property type="match status" value="1"/>
</dbReference>
<sequence>MNVLVYAGPEVIQTSLARSISILKSLLVPNYTVQAITAQSLSSHPWPSTGALLVIPACNQKLSFSSTTSNTIKSFVEHGGALLGLRAGVRSSVLETGLKFQDAVSGAHLTCYFYDGDLSGPKTISVTCSQGELSGTAEDVPLEIDAVESSSLQVLARHSEGSKPAAIVFRSGMGHVSLWSIPLETSMSSENAGDDDSTENKQKSLFCDTLRLLGLQLPSDSSSAPPQPLPLILTGSPSRTDIVQQILSSISLQIPGTLVDENNTFEFVDAQPGLEMLRQARSQSWHSVAIPVIAFSNGCLPQPSDTPLFNLEQYYSTLSAVRQEKTCPSEPSPWGIGEVLQYGEVVTSTQTMLDKNPRLLSDLPVPFLSLASHQVAGRGRGGNTWVSPAGCLQYSLLLRVPLSQIPASKLVFVQYLFALAVVEACRHENVLGRVGEAVKLKWPNDVYIVEGEEKRKIGGILVNTSFTGGMVSIVIGAGLNVLNGPPIASLSHLLSPEAQARLSLEKTAATIMATFEPMWNTFVLERGSFRPFIDQYLDRWLHSDQLVTVTTTTPHRRVRISGITLDHGLLRTVPEREAWISRASGQDDFIDLQPDGNTFDLMSGLIMTKK</sequence>
<evidence type="ECO:0000256" key="2">
    <source>
        <dbReference type="ARBA" id="ARBA00022598"/>
    </source>
</evidence>
<protein>
    <recommendedName>
        <fullName evidence="3">BPL/LPL catalytic domain-containing protein</fullName>
    </recommendedName>
</protein>
<dbReference type="InterPro" id="IPR045864">
    <property type="entry name" value="aa-tRNA-synth_II/BPL/LPL"/>
</dbReference>
<name>A0AAW0G284_9APHY</name>
<dbReference type="AlphaFoldDB" id="A0AAW0G284"/>
<dbReference type="Pfam" id="PF09825">
    <property type="entry name" value="BPL_N"/>
    <property type="match status" value="1"/>
</dbReference>
<evidence type="ECO:0000256" key="1">
    <source>
        <dbReference type="ARBA" id="ARBA00009934"/>
    </source>
</evidence>
<dbReference type="PANTHER" id="PTHR12835:SF5">
    <property type="entry name" value="BIOTIN--PROTEIN LIGASE"/>
    <property type="match status" value="1"/>
</dbReference>
<dbReference type="Proteomes" id="UP001385951">
    <property type="component" value="Unassembled WGS sequence"/>
</dbReference>
<accession>A0AAW0G284</accession>
<dbReference type="GO" id="GO:0004077">
    <property type="term" value="F:biotin--[biotin carboxyl-carrier protein] ligase activity"/>
    <property type="evidence" value="ECO:0007669"/>
    <property type="project" value="InterPro"/>
</dbReference>
<dbReference type="CDD" id="cd16442">
    <property type="entry name" value="BPL"/>
    <property type="match status" value="1"/>
</dbReference>
<dbReference type="SUPFAM" id="SSF55681">
    <property type="entry name" value="Class II aaRS and biotin synthetases"/>
    <property type="match status" value="1"/>
</dbReference>